<gene>
    <name evidence="2" type="ORF">EHI_103770</name>
</gene>
<dbReference type="Gene3D" id="3.30.460.10">
    <property type="entry name" value="Beta Polymerase, domain 2"/>
    <property type="match status" value="1"/>
</dbReference>
<dbReference type="InterPro" id="IPR054708">
    <property type="entry name" value="MTPAP-like_central"/>
</dbReference>
<dbReference type="AlphaFoldDB" id="C4LVL9"/>
<reference evidence="2" key="2">
    <citation type="submission" date="2007-03" db="EMBL/GenBank/DDBJ databases">
        <authorList>
            <person name="Lorenzi H."/>
            <person name="Amedeo P."/>
            <person name="Inman J."/>
            <person name="Schobel S."/>
            <person name="Caler E."/>
        </authorList>
    </citation>
    <scope>GENOME REANNOTATION</scope>
    <source>
        <strain evidence="2">HM-1:IMSS</strain>
    </source>
</reference>
<dbReference type="GeneID" id="3407668"/>
<dbReference type="EMBL" id="DS571158">
    <property type="protein sequence ID" value="EAL47975.1"/>
    <property type="molecule type" value="Genomic_DNA"/>
</dbReference>
<evidence type="ECO:0000313" key="2">
    <source>
        <dbReference type="EMBL" id="EAL47975.1"/>
    </source>
</evidence>
<dbReference type="Proteomes" id="UP000001926">
    <property type="component" value="Partially assembled WGS sequence"/>
</dbReference>
<dbReference type="KEGG" id="ehi:EHI_103770"/>
<dbReference type="SUPFAM" id="SSF81301">
    <property type="entry name" value="Nucleotidyltransferase"/>
    <property type="match status" value="1"/>
</dbReference>
<dbReference type="VEuPathDB" id="AmoebaDB:KM1_137500"/>
<dbReference type="VEuPathDB" id="AmoebaDB:EHI5A_116210"/>
<protein>
    <recommendedName>
        <fullName evidence="1">Poly(A) RNA polymerase mitochondrial-like central palm domain-containing protein</fullName>
    </recommendedName>
</protein>
<reference evidence="2" key="1">
    <citation type="journal article" date="2005" name="Nature">
        <title>The genome of the protist parasite Entamoeba histolytica.</title>
        <authorList>
            <person name="Loftus B."/>
            <person name="Anderson I."/>
            <person name="Davies R."/>
            <person name="Alsmark U.C."/>
            <person name="Samuelson J."/>
            <person name="Amedeo P."/>
            <person name="Roncaglia P."/>
            <person name="Berriman M."/>
            <person name="Hirt R.P."/>
            <person name="Mann B.J."/>
            <person name="Nozaki T."/>
            <person name="Suh B."/>
            <person name="Pop M."/>
            <person name="Duchene M."/>
            <person name="Ackers J."/>
            <person name="Tannich E."/>
            <person name="Leippe M."/>
            <person name="Hofer M."/>
            <person name="Bruchhaus I."/>
            <person name="Willhoeft U."/>
            <person name="Bhattacharya A."/>
            <person name="Chillingworth T."/>
            <person name="Churcher C."/>
            <person name="Hance Z."/>
            <person name="Harris B."/>
            <person name="Harris D."/>
            <person name="Jagels K."/>
            <person name="Moule S."/>
            <person name="Mungall K."/>
            <person name="Ormond D."/>
            <person name="Squares R."/>
            <person name="Whitehead S."/>
            <person name="Quail M.A."/>
            <person name="Rabbinowitsch E."/>
            <person name="Norbertczak H."/>
            <person name="Price C."/>
            <person name="Wang Z."/>
            <person name="Guillen N."/>
            <person name="Gilchrist C."/>
            <person name="Stroup S.E."/>
            <person name="Bhattacharya S."/>
            <person name="Lohia A."/>
            <person name="Foster P.G."/>
            <person name="Sicheritz-Ponten T."/>
            <person name="Weber C."/>
            <person name="Singh U."/>
            <person name="Mukherjee C."/>
            <person name="El-Sayed N.M."/>
            <person name="Petri W.A.Jr."/>
            <person name="Clark C.G."/>
            <person name="Embley T.M."/>
            <person name="Barrell B."/>
            <person name="Fraser C.M."/>
            <person name="Hall N."/>
        </authorList>
    </citation>
    <scope>NUCLEOTIDE SEQUENCE [LARGE SCALE GENOMIC DNA]</scope>
    <source>
        <strain evidence="2">HM-1:IMSS</strain>
    </source>
</reference>
<keyword evidence="3" id="KW-1185">Reference proteome</keyword>
<dbReference type="InterPro" id="IPR043519">
    <property type="entry name" value="NT_sf"/>
</dbReference>
<feature type="domain" description="Poly(A) RNA polymerase mitochondrial-like central palm" evidence="1">
    <location>
        <begin position="52"/>
        <end position="186"/>
    </location>
</feature>
<dbReference type="PANTHER" id="PTHR12271:SF40">
    <property type="entry name" value="POLY(A) RNA POLYMERASE GLD2"/>
    <property type="match status" value="1"/>
</dbReference>
<proteinExistence type="predicted"/>
<dbReference type="VEuPathDB" id="AmoebaDB:EHI_103770"/>
<dbReference type="SUPFAM" id="SSF81631">
    <property type="entry name" value="PAP/OAS1 substrate-binding domain"/>
    <property type="match status" value="1"/>
</dbReference>
<evidence type="ECO:0000259" key="1">
    <source>
        <dbReference type="Pfam" id="PF22600"/>
    </source>
</evidence>
<dbReference type="STRING" id="5759.C4LVL9"/>
<dbReference type="PANTHER" id="PTHR12271">
    <property type="entry name" value="POLY A POLYMERASE CID PAP -RELATED"/>
    <property type="match status" value="1"/>
</dbReference>
<dbReference type="GO" id="GO:0016779">
    <property type="term" value="F:nucleotidyltransferase activity"/>
    <property type="evidence" value="ECO:0000318"/>
    <property type="project" value="GO_Central"/>
</dbReference>
<accession>C4LVL9</accession>
<name>C4LVL9_ENTH1</name>
<dbReference type="OMA" id="CYRIQQH"/>
<dbReference type="InParanoid" id="C4LVL9"/>
<dbReference type="VEuPathDB" id="AmoebaDB:EHI7A_075200"/>
<evidence type="ECO:0000313" key="3">
    <source>
        <dbReference type="Proteomes" id="UP000001926"/>
    </source>
</evidence>
<dbReference type="HOGENOM" id="CLU_600569_0_0_1"/>
<dbReference type="VEuPathDB" id="AmoebaDB:EHI8A_077260"/>
<dbReference type="RefSeq" id="XP_653361.1">
    <property type="nucleotide sequence ID" value="XM_648269.1"/>
</dbReference>
<sequence length="456" mass="53997">MEEEEQFNEFFQRLIEINSNESFQKYKKVTKTEKESIESNYLKNNMRRIPIEGIIKELNNIIKIEGEIVPYGSSYFDFFDGKSDIDITILTTDKPNLFKYNQNDNNDEIIKQYYNINKNNNISIIYQLFKILNNTSNDLNKNITDIQIIDKALVPIINCKIKGYEIDISINNYEGWYNSELIKTYYSIHPKIRSFIYFIKQFHKENKLINPKNGMFNSFTIILLVINFLIQNDYLPELQNENDIKKECTKQHIIHKYSSLCDKQNVMWYDCYYCFSKYRFIWDSISLKNLFIHFLHFYISFDYSQLISINPSFFKSNNSFLLNSNLSIISPFLPFLNLTRRFDSQLIQLQNCYLSFYQKQIHINSSSVFAASFNNTIHSVLKELKKYNPSIIISYYIKQSIGGIVFIQLSSPESYIQLKLDSLTHKLNSISFILPFDSKIITYNPLSTIAIKYIPK</sequence>
<dbReference type="GO" id="GO:0031123">
    <property type="term" value="P:RNA 3'-end processing"/>
    <property type="evidence" value="ECO:0000318"/>
    <property type="project" value="GO_Central"/>
</dbReference>
<dbReference type="Gene3D" id="1.10.1410.10">
    <property type="match status" value="1"/>
</dbReference>
<dbReference type="Pfam" id="PF22600">
    <property type="entry name" value="MTPAP-like_central"/>
    <property type="match status" value="1"/>
</dbReference>
<dbReference type="OrthoDB" id="2274644at2759"/>
<dbReference type="CDD" id="cd05402">
    <property type="entry name" value="NT_PAP_TUTase"/>
    <property type="match status" value="1"/>
</dbReference>
<organism evidence="2 3">
    <name type="scientific">Entamoeba histolytica (strain ATCC 30459 / HM-1:IMSS / ABRM)</name>
    <dbReference type="NCBI Taxonomy" id="294381"/>
    <lineage>
        <taxon>Eukaryota</taxon>
        <taxon>Amoebozoa</taxon>
        <taxon>Evosea</taxon>
        <taxon>Archamoebae</taxon>
        <taxon>Mastigamoebida</taxon>
        <taxon>Entamoebidae</taxon>
        <taxon>Entamoeba</taxon>
    </lineage>
</organism>